<accession>A0A0D7B6X0</accession>
<dbReference type="Pfam" id="PF20414">
    <property type="entry name" value="DUF6698"/>
    <property type="match status" value="1"/>
</dbReference>
<dbReference type="Proteomes" id="UP000054007">
    <property type="component" value="Unassembled WGS sequence"/>
</dbReference>
<feature type="region of interest" description="Disordered" evidence="1">
    <location>
        <begin position="373"/>
        <end position="405"/>
    </location>
</feature>
<reference evidence="2 3" key="1">
    <citation type="journal article" date="2015" name="Fungal Genet. Biol.">
        <title>Evolution of novel wood decay mechanisms in Agaricales revealed by the genome sequences of Fistulina hepatica and Cylindrobasidium torrendii.</title>
        <authorList>
            <person name="Floudas D."/>
            <person name="Held B.W."/>
            <person name="Riley R."/>
            <person name="Nagy L.G."/>
            <person name="Koehler G."/>
            <person name="Ransdell A.S."/>
            <person name="Younus H."/>
            <person name="Chow J."/>
            <person name="Chiniquy J."/>
            <person name="Lipzen A."/>
            <person name="Tritt A."/>
            <person name="Sun H."/>
            <person name="Haridas S."/>
            <person name="LaButti K."/>
            <person name="Ohm R.A."/>
            <person name="Kues U."/>
            <person name="Blanchette R.A."/>
            <person name="Grigoriev I.V."/>
            <person name="Minto R.E."/>
            <person name="Hibbett D.S."/>
        </authorList>
    </citation>
    <scope>NUCLEOTIDE SEQUENCE [LARGE SCALE GENOMIC DNA]</scope>
    <source>
        <strain evidence="2 3">FP15055 ss-10</strain>
    </source>
</reference>
<proteinExistence type="predicted"/>
<feature type="compositionally biased region" description="Polar residues" evidence="1">
    <location>
        <begin position="394"/>
        <end position="405"/>
    </location>
</feature>
<feature type="compositionally biased region" description="Basic residues" evidence="1">
    <location>
        <begin position="14"/>
        <end position="45"/>
    </location>
</feature>
<name>A0A0D7B6X0_9AGAR</name>
<keyword evidence="3" id="KW-1185">Reference proteome</keyword>
<gene>
    <name evidence="2" type="ORF">CYLTODRAFT_444825</name>
</gene>
<evidence type="ECO:0000256" key="1">
    <source>
        <dbReference type="SAM" id="MobiDB-lite"/>
    </source>
</evidence>
<evidence type="ECO:0000313" key="2">
    <source>
        <dbReference type="EMBL" id="KIY66227.1"/>
    </source>
</evidence>
<protein>
    <submittedName>
        <fullName evidence="2">Uncharacterized protein</fullName>
    </submittedName>
</protein>
<dbReference type="InterPro" id="IPR046521">
    <property type="entry name" value="DUF6698"/>
</dbReference>
<dbReference type="STRING" id="1314674.A0A0D7B6X0"/>
<feature type="region of interest" description="Disordered" evidence="1">
    <location>
        <begin position="1"/>
        <end position="57"/>
    </location>
</feature>
<dbReference type="AlphaFoldDB" id="A0A0D7B6X0"/>
<evidence type="ECO:0000313" key="3">
    <source>
        <dbReference type="Proteomes" id="UP000054007"/>
    </source>
</evidence>
<dbReference type="OrthoDB" id="3160134at2759"/>
<sequence length="405" mass="44477">MPSSLSRSPSQDRRSRRQSRRHMHSPSRARGSRGRSRPPRQHSKSRSTSPSAPPPKRCRFFETAELHRVGAHHARTVNAFANFRAVLIAGYTRDPQRGDDEYTDQENCLLDEYMELCKRLPALHDALTQGGQVEIDNIAAELSSGASNARGTDVKTIKSALVDWGDWDPPYKPKDRHSLGFQHPQFGALLCPATMDWSDSEERLSLQNGTTKVTVEDFGRFFFPNNEPPRVPVDFPETFARSELGVQAGRAIFRGPSSSTGDDPVGHRSGNAQLNNMCEATIPAIAWPLTLVTHAISSNTVFTALSTGGFNYRTFYNNITKSIYGFDAEDRANLLAWWTGRVFGGMEPKMVKATCNGKPRETMLEKLKAATAQRKRAKAAARATGSAPVGASPGGTTPSTSALDD</sequence>
<dbReference type="EMBL" id="KN880561">
    <property type="protein sequence ID" value="KIY66227.1"/>
    <property type="molecule type" value="Genomic_DNA"/>
</dbReference>
<organism evidence="2 3">
    <name type="scientific">Cylindrobasidium torrendii FP15055 ss-10</name>
    <dbReference type="NCBI Taxonomy" id="1314674"/>
    <lineage>
        <taxon>Eukaryota</taxon>
        <taxon>Fungi</taxon>
        <taxon>Dikarya</taxon>
        <taxon>Basidiomycota</taxon>
        <taxon>Agaricomycotina</taxon>
        <taxon>Agaricomycetes</taxon>
        <taxon>Agaricomycetidae</taxon>
        <taxon>Agaricales</taxon>
        <taxon>Marasmiineae</taxon>
        <taxon>Physalacriaceae</taxon>
        <taxon>Cylindrobasidium</taxon>
    </lineage>
</organism>